<feature type="transmembrane region" description="Helical" evidence="1">
    <location>
        <begin position="18"/>
        <end position="39"/>
    </location>
</feature>
<gene>
    <name evidence="2" type="ORF">DFO60_2933</name>
</gene>
<evidence type="ECO:0000313" key="2">
    <source>
        <dbReference type="EMBL" id="RED02897.1"/>
    </source>
</evidence>
<dbReference type="EMBL" id="QRDL01000004">
    <property type="protein sequence ID" value="RED02897.1"/>
    <property type="molecule type" value="Genomic_DNA"/>
</dbReference>
<feature type="transmembrane region" description="Helical" evidence="1">
    <location>
        <begin position="214"/>
        <end position="236"/>
    </location>
</feature>
<reference evidence="2 3" key="1">
    <citation type="submission" date="2018-07" db="EMBL/GenBank/DDBJ databases">
        <title>Genome sequencing of rice bacterial endophytes.</title>
        <authorList>
            <person name="Venturi V."/>
        </authorList>
    </citation>
    <scope>NUCLEOTIDE SEQUENCE [LARGE SCALE GENOMIC DNA]</scope>
    <source>
        <strain evidence="2 3">AG1002</strain>
    </source>
</reference>
<keyword evidence="1" id="KW-0472">Membrane</keyword>
<keyword evidence="1" id="KW-0812">Transmembrane</keyword>
<dbReference type="InterPro" id="IPR022266">
    <property type="entry name" value="DtrJ-like"/>
</dbReference>
<feature type="transmembrane region" description="Helical" evidence="1">
    <location>
        <begin position="190"/>
        <end position="208"/>
    </location>
</feature>
<protein>
    <submittedName>
        <fullName evidence="2">Integrating conjugative element membrane protein (TIGR03747 family)</fullName>
    </submittedName>
</protein>
<feature type="transmembrane region" description="Helical" evidence="1">
    <location>
        <begin position="149"/>
        <end position="170"/>
    </location>
</feature>
<accession>A0A3D9EIS1</accession>
<proteinExistence type="predicted"/>
<sequence>MNDAVDIRPRRYGGFTQLLLLPFTVLSLLCAALLLRLLLEGFGMLFVWPDNRDLHAQILYEQDRRDLARTPWPDRWQSISRTWLNTKRSVQLMALSNPWIELQGRLEAIPSLLGHRTPSLPWAKERSGLKEALSVARHSALSVGIRSLLLLQALPLLILSVLVGTVDGLVRRQVRRFNVQRESGYLHHRAKALFVPLTLLPGFMYLVLPISLSIASFAIVSAILSGLMATIAIGTFKKHL</sequence>
<evidence type="ECO:0000256" key="1">
    <source>
        <dbReference type="SAM" id="Phobius"/>
    </source>
</evidence>
<evidence type="ECO:0000313" key="3">
    <source>
        <dbReference type="Proteomes" id="UP000256988"/>
    </source>
</evidence>
<keyword evidence="1" id="KW-1133">Transmembrane helix</keyword>
<dbReference type="Proteomes" id="UP000256988">
    <property type="component" value="Unassembled WGS sequence"/>
</dbReference>
<dbReference type="RefSeq" id="WP_115946268.1">
    <property type="nucleotide sequence ID" value="NZ_QRDL01000004.1"/>
</dbReference>
<name>A0A3D9EIS1_ECTOL</name>
<dbReference type="Pfam" id="PF14348">
    <property type="entry name" value="DtrJ-like"/>
    <property type="match status" value="1"/>
</dbReference>
<comment type="caution">
    <text evidence="2">The sequence shown here is derived from an EMBL/GenBank/DDBJ whole genome shotgun (WGS) entry which is preliminary data.</text>
</comment>
<organism evidence="2 3">
    <name type="scientific">Ectopseudomonas oleovorans</name>
    <name type="common">Pseudomonas oleovorans</name>
    <dbReference type="NCBI Taxonomy" id="301"/>
    <lineage>
        <taxon>Bacteria</taxon>
        <taxon>Pseudomonadati</taxon>
        <taxon>Pseudomonadota</taxon>
        <taxon>Gammaproteobacteria</taxon>
        <taxon>Pseudomonadales</taxon>
        <taxon>Pseudomonadaceae</taxon>
        <taxon>Ectopseudomonas</taxon>
    </lineage>
</organism>
<dbReference type="AlphaFoldDB" id="A0A3D9EIS1"/>